<evidence type="ECO:0000313" key="8">
    <source>
        <dbReference type="EMBL" id="RHZ93096.1"/>
    </source>
</evidence>
<evidence type="ECO:0000256" key="5">
    <source>
        <dbReference type="ARBA" id="ARBA00023136"/>
    </source>
</evidence>
<feature type="domain" description="EamA" evidence="7">
    <location>
        <begin position="151"/>
        <end position="284"/>
    </location>
</feature>
<gene>
    <name evidence="8" type="ORF">D1114_15700</name>
</gene>
<name>A0AAX1UIL9_CERSP</name>
<keyword evidence="4 6" id="KW-1133">Transmembrane helix</keyword>
<evidence type="ECO:0000259" key="7">
    <source>
        <dbReference type="Pfam" id="PF00892"/>
    </source>
</evidence>
<dbReference type="PANTHER" id="PTHR32322:SF2">
    <property type="entry name" value="EAMA DOMAIN-CONTAINING PROTEIN"/>
    <property type="match status" value="1"/>
</dbReference>
<dbReference type="Pfam" id="PF00892">
    <property type="entry name" value="EamA"/>
    <property type="match status" value="2"/>
</dbReference>
<dbReference type="AlphaFoldDB" id="A0AAX1UIL9"/>
<reference evidence="8 9" key="1">
    <citation type="submission" date="2018-08" db="EMBL/GenBank/DDBJ databases">
        <title>Draft genome sequence of Rhodobacter sphaeroides FY.</title>
        <authorList>
            <person name="Rayyan A."/>
            <person name="Meyer T.E."/>
            <person name="Kyndt J.A."/>
        </authorList>
    </citation>
    <scope>NUCLEOTIDE SEQUENCE [LARGE SCALE GENOMIC DNA]</scope>
    <source>
        <strain evidence="8 9">FY</strain>
    </source>
</reference>
<evidence type="ECO:0000313" key="9">
    <source>
        <dbReference type="Proteomes" id="UP000266305"/>
    </source>
</evidence>
<feature type="transmembrane region" description="Helical" evidence="6">
    <location>
        <begin position="36"/>
        <end position="54"/>
    </location>
</feature>
<dbReference type="InterPro" id="IPR050638">
    <property type="entry name" value="AA-Vitamin_Transporters"/>
</dbReference>
<comment type="caution">
    <text evidence="8">The sequence shown here is derived from an EMBL/GenBank/DDBJ whole genome shotgun (WGS) entry which is preliminary data.</text>
</comment>
<evidence type="ECO:0000256" key="4">
    <source>
        <dbReference type="ARBA" id="ARBA00022989"/>
    </source>
</evidence>
<accession>A0AAX1UIL9</accession>
<feature type="transmembrane region" description="Helical" evidence="6">
    <location>
        <begin position="211"/>
        <end position="230"/>
    </location>
</feature>
<dbReference type="Gene3D" id="1.10.3730.20">
    <property type="match status" value="1"/>
</dbReference>
<dbReference type="InterPro" id="IPR037185">
    <property type="entry name" value="EmrE-like"/>
</dbReference>
<comment type="subcellular location">
    <subcellularLocation>
        <location evidence="1">Membrane</location>
        <topology evidence="1">Multi-pass membrane protein</topology>
    </subcellularLocation>
</comment>
<sequence length="307" mass="31034">MPSRSLSLLCVILAAVLWGTAGTVQSLLPSEREPLVVAAIRLAVGATILTLMALRLPENRRAFRRLPWRPVLVAGLAIGLYNLLFFVAVTQAGVGVGTAIAIGSAPVWVTLYEAAVLRRLPTGVRAAGQVLSVLGAALLVAGAGAGSASLTGAALAAAAGAAYATYSVATSRVGAQVPSDTLAAATFGVAMLLAAPALFLLPVSWVADLRAWPALLFLGAVTTGVAYALFTRGLAGLATSTAVTLSLVEPLTAWILAIVVLGEAVTAQRLLGAALLFAGLAIVTLAPARPSVRATRGENQRAGTSQG</sequence>
<dbReference type="PANTHER" id="PTHR32322">
    <property type="entry name" value="INNER MEMBRANE TRANSPORTER"/>
    <property type="match status" value="1"/>
</dbReference>
<evidence type="ECO:0000256" key="3">
    <source>
        <dbReference type="ARBA" id="ARBA00022692"/>
    </source>
</evidence>
<protein>
    <recommendedName>
        <fullName evidence="7">EamA domain-containing protein</fullName>
    </recommendedName>
</protein>
<feature type="transmembrane region" description="Helical" evidence="6">
    <location>
        <begin position="66"/>
        <end position="88"/>
    </location>
</feature>
<feature type="transmembrane region" description="Helical" evidence="6">
    <location>
        <begin position="94"/>
        <end position="114"/>
    </location>
</feature>
<keyword evidence="5 6" id="KW-0472">Membrane</keyword>
<feature type="transmembrane region" description="Helical" evidence="6">
    <location>
        <begin position="242"/>
        <end position="261"/>
    </location>
</feature>
<organism evidence="8 9">
    <name type="scientific">Cereibacter sphaeroides</name>
    <name type="common">Rhodobacter sphaeroides</name>
    <dbReference type="NCBI Taxonomy" id="1063"/>
    <lineage>
        <taxon>Bacteria</taxon>
        <taxon>Pseudomonadati</taxon>
        <taxon>Pseudomonadota</taxon>
        <taxon>Alphaproteobacteria</taxon>
        <taxon>Rhodobacterales</taxon>
        <taxon>Paracoccaceae</taxon>
        <taxon>Cereibacter</taxon>
    </lineage>
</organism>
<evidence type="ECO:0000256" key="6">
    <source>
        <dbReference type="SAM" id="Phobius"/>
    </source>
</evidence>
<feature type="transmembrane region" description="Helical" evidence="6">
    <location>
        <begin position="150"/>
        <end position="169"/>
    </location>
</feature>
<dbReference type="GO" id="GO:0016020">
    <property type="term" value="C:membrane"/>
    <property type="evidence" value="ECO:0007669"/>
    <property type="project" value="UniProtKB-SubCell"/>
</dbReference>
<feature type="transmembrane region" description="Helical" evidence="6">
    <location>
        <begin position="181"/>
        <end position="205"/>
    </location>
</feature>
<evidence type="ECO:0000256" key="1">
    <source>
        <dbReference type="ARBA" id="ARBA00004141"/>
    </source>
</evidence>
<feature type="domain" description="EamA" evidence="7">
    <location>
        <begin position="7"/>
        <end position="140"/>
    </location>
</feature>
<evidence type="ECO:0000256" key="2">
    <source>
        <dbReference type="ARBA" id="ARBA00007362"/>
    </source>
</evidence>
<feature type="transmembrane region" description="Helical" evidence="6">
    <location>
        <begin position="267"/>
        <end position="286"/>
    </location>
</feature>
<dbReference type="EMBL" id="QWGP01000019">
    <property type="protein sequence ID" value="RHZ93096.1"/>
    <property type="molecule type" value="Genomic_DNA"/>
</dbReference>
<keyword evidence="3 6" id="KW-0812">Transmembrane</keyword>
<dbReference type="SUPFAM" id="SSF103481">
    <property type="entry name" value="Multidrug resistance efflux transporter EmrE"/>
    <property type="match status" value="2"/>
</dbReference>
<dbReference type="InterPro" id="IPR000620">
    <property type="entry name" value="EamA_dom"/>
</dbReference>
<dbReference type="Proteomes" id="UP000266305">
    <property type="component" value="Unassembled WGS sequence"/>
</dbReference>
<comment type="similarity">
    <text evidence="2">Belongs to the EamA transporter family.</text>
</comment>
<dbReference type="RefSeq" id="WP_089257256.1">
    <property type="nucleotide sequence ID" value="NZ_QWGP01000019.1"/>
</dbReference>
<proteinExistence type="inferred from homology"/>
<feature type="transmembrane region" description="Helical" evidence="6">
    <location>
        <begin position="126"/>
        <end position="144"/>
    </location>
</feature>